<feature type="domain" description="GFO/IDH/MocA-like oxidoreductase" evidence="2">
    <location>
        <begin position="139"/>
        <end position="250"/>
    </location>
</feature>
<dbReference type="SUPFAM" id="SSF51735">
    <property type="entry name" value="NAD(P)-binding Rossmann-fold domains"/>
    <property type="match status" value="1"/>
</dbReference>
<dbReference type="Pfam" id="PF01408">
    <property type="entry name" value="GFO_IDH_MocA"/>
    <property type="match status" value="1"/>
</dbReference>
<dbReference type="GO" id="GO:0000166">
    <property type="term" value="F:nucleotide binding"/>
    <property type="evidence" value="ECO:0007669"/>
    <property type="project" value="InterPro"/>
</dbReference>
<organism evidence="3 4">
    <name type="scientific">Candidatus Cryptobacteroides merdigallinarum</name>
    <dbReference type="NCBI Taxonomy" id="2840770"/>
    <lineage>
        <taxon>Bacteria</taxon>
        <taxon>Pseudomonadati</taxon>
        <taxon>Bacteroidota</taxon>
        <taxon>Bacteroidia</taxon>
        <taxon>Bacteroidales</taxon>
        <taxon>Candidatus Cryptobacteroides</taxon>
    </lineage>
</organism>
<feature type="domain" description="Gfo/Idh/MocA-like oxidoreductase N-terminal" evidence="1">
    <location>
        <begin position="4"/>
        <end position="121"/>
    </location>
</feature>
<evidence type="ECO:0000313" key="4">
    <source>
        <dbReference type="Proteomes" id="UP000810252"/>
    </source>
</evidence>
<dbReference type="InterPro" id="IPR000683">
    <property type="entry name" value="Gfo/Idh/MocA-like_OxRdtase_N"/>
</dbReference>
<dbReference type="InterPro" id="IPR055170">
    <property type="entry name" value="GFO_IDH_MocA-like_dom"/>
</dbReference>
<evidence type="ECO:0000259" key="1">
    <source>
        <dbReference type="Pfam" id="PF01408"/>
    </source>
</evidence>
<dbReference type="PANTHER" id="PTHR43054">
    <property type="match status" value="1"/>
</dbReference>
<gene>
    <name evidence="3" type="ORF">IAC29_05160</name>
</gene>
<dbReference type="PANTHER" id="PTHR43054:SF1">
    <property type="entry name" value="SCYLLO-INOSITOL 2-DEHYDROGENASE (NADP(+)) IOLU"/>
    <property type="match status" value="1"/>
</dbReference>
<sequence length="346" mass="38410">MEKIRFGVIGTNFITDWVIAGARQDPRFELSAVCSRTRERADAFADRYGIPYRYTSLEEMAESQHVDAVYIATPNSLHASQAILCMSRGRHVLCEKPLASNASEVREMIAASEKYGVTLMEAMKSTLTPNFRILAEGLGKIGRVRRYVASYCQYSSRYDLFRSGHLTNTFNPEYSNGAVMDIGVYTIYPMAVLFGAPSQVSASATLLPSGVDGQGTAIFRYDGMEASVAYSKISDSYMPSEIQGEEGTIVIDHISRMSRITFIPRATGAADRRAETRPEDWSLPSDKDVYFHEVSEFISLVLSGRRESMVNSHRSSLLTISLADEIRRQTGVVFPADRRHTSGQSG</sequence>
<protein>
    <submittedName>
        <fullName evidence="3">Gfo/Idh/MocA family oxidoreductase</fullName>
    </submittedName>
</protein>
<name>A0A9D9EKH8_9BACT</name>
<reference evidence="3" key="1">
    <citation type="submission" date="2020-10" db="EMBL/GenBank/DDBJ databases">
        <authorList>
            <person name="Gilroy R."/>
        </authorList>
    </citation>
    <scope>NUCLEOTIDE SEQUENCE</scope>
    <source>
        <strain evidence="3">20514</strain>
    </source>
</reference>
<dbReference type="Pfam" id="PF22725">
    <property type="entry name" value="GFO_IDH_MocA_C3"/>
    <property type="match status" value="1"/>
</dbReference>
<dbReference type="Proteomes" id="UP000810252">
    <property type="component" value="Unassembled WGS sequence"/>
</dbReference>
<evidence type="ECO:0000313" key="3">
    <source>
        <dbReference type="EMBL" id="MBO8448643.1"/>
    </source>
</evidence>
<evidence type="ECO:0000259" key="2">
    <source>
        <dbReference type="Pfam" id="PF22725"/>
    </source>
</evidence>
<proteinExistence type="predicted"/>
<dbReference type="EMBL" id="JADIMQ010000074">
    <property type="protein sequence ID" value="MBO8448643.1"/>
    <property type="molecule type" value="Genomic_DNA"/>
</dbReference>
<dbReference type="Gene3D" id="3.30.360.10">
    <property type="entry name" value="Dihydrodipicolinate Reductase, domain 2"/>
    <property type="match status" value="1"/>
</dbReference>
<dbReference type="Gene3D" id="3.40.50.720">
    <property type="entry name" value="NAD(P)-binding Rossmann-like Domain"/>
    <property type="match status" value="1"/>
</dbReference>
<dbReference type="SUPFAM" id="SSF55347">
    <property type="entry name" value="Glyceraldehyde-3-phosphate dehydrogenase-like, C-terminal domain"/>
    <property type="match status" value="1"/>
</dbReference>
<reference evidence="3" key="2">
    <citation type="journal article" date="2021" name="PeerJ">
        <title>Extensive microbial diversity within the chicken gut microbiome revealed by metagenomics and culture.</title>
        <authorList>
            <person name="Gilroy R."/>
            <person name="Ravi A."/>
            <person name="Getino M."/>
            <person name="Pursley I."/>
            <person name="Horton D.L."/>
            <person name="Alikhan N.F."/>
            <person name="Baker D."/>
            <person name="Gharbi K."/>
            <person name="Hall N."/>
            <person name="Watson M."/>
            <person name="Adriaenssens E.M."/>
            <person name="Foster-Nyarko E."/>
            <person name="Jarju S."/>
            <person name="Secka A."/>
            <person name="Antonio M."/>
            <person name="Oren A."/>
            <person name="Chaudhuri R.R."/>
            <person name="La Ragione R."/>
            <person name="Hildebrand F."/>
            <person name="Pallen M.J."/>
        </authorList>
    </citation>
    <scope>NUCLEOTIDE SEQUENCE</scope>
    <source>
        <strain evidence="3">20514</strain>
    </source>
</reference>
<accession>A0A9D9EKH8</accession>
<comment type="caution">
    <text evidence="3">The sequence shown here is derived from an EMBL/GenBank/DDBJ whole genome shotgun (WGS) entry which is preliminary data.</text>
</comment>
<dbReference type="InterPro" id="IPR036291">
    <property type="entry name" value="NAD(P)-bd_dom_sf"/>
</dbReference>
<dbReference type="AlphaFoldDB" id="A0A9D9EKH8"/>